<dbReference type="PANTHER" id="PTHR30026:SF20">
    <property type="entry name" value="OUTER MEMBRANE PROTEIN TOLC"/>
    <property type="match status" value="1"/>
</dbReference>
<keyword evidence="4" id="KW-1134">Transmembrane beta strand</keyword>
<gene>
    <name evidence="9" type="ORF">JBKA6_1198</name>
</gene>
<sequence>MDIEAAYEKRWENIAMGLPRVEGNASYSNFLERPATLMPKSAFDQTENIININKKYFDLQLMKEYTKPEGEFIEMKFGTDQTLRAGVVVSQLIFDGSYIVGLMSSEVYIQTFKNIKKKTEIEIKAVIANSYAGVLISEENLLILNKNKEIAQNNVEESEKMLKNGFLEKQDLDQMRLVLSNINSQIRYAQRQVEVSYNMLKFNMGMPIEEDLSLSEDIYKITDLPFPLELFSKENDYDHTSNNIDIEISENTIRANKLLMNLEQMKYLPSIQASYSYDLTANNNDFKFFSSDQKWLGSSFIGISMKIPIFNSFKTSSLVQQARIAFDKSKNQHEELKEKLKLDFENTKSEYLLSVDQSNISLENVKLAEEILKNEQTKFLNGLSSSMSFSKVQNQMYDAQREYLQSLYKLFQSKTELNKILNL</sequence>
<keyword evidence="6" id="KW-0472">Membrane</keyword>
<comment type="similarity">
    <text evidence="2">Belongs to the outer membrane factor (OMF) (TC 1.B.17) family.</text>
</comment>
<evidence type="ECO:0000313" key="9">
    <source>
        <dbReference type="EMBL" id="BAV95211.1"/>
    </source>
</evidence>
<dbReference type="GO" id="GO:0009279">
    <property type="term" value="C:cell outer membrane"/>
    <property type="evidence" value="ECO:0007669"/>
    <property type="project" value="UniProtKB-SubCell"/>
</dbReference>
<evidence type="ECO:0000256" key="7">
    <source>
        <dbReference type="ARBA" id="ARBA00023237"/>
    </source>
</evidence>
<evidence type="ECO:0000256" key="5">
    <source>
        <dbReference type="ARBA" id="ARBA00022692"/>
    </source>
</evidence>
<dbReference type="Pfam" id="PF02321">
    <property type="entry name" value="OEP"/>
    <property type="match status" value="1"/>
</dbReference>
<evidence type="ECO:0000256" key="3">
    <source>
        <dbReference type="ARBA" id="ARBA00022448"/>
    </source>
</evidence>
<comment type="subcellular location">
    <subcellularLocation>
        <location evidence="1">Cell outer membrane</location>
    </subcellularLocation>
</comment>
<dbReference type="Proteomes" id="UP000243197">
    <property type="component" value="Chromosome"/>
</dbReference>
<evidence type="ECO:0000256" key="4">
    <source>
        <dbReference type="ARBA" id="ARBA00022452"/>
    </source>
</evidence>
<name>A0A1J1EBA3_9FLAO</name>
<protein>
    <submittedName>
        <fullName evidence="9">Outer membrane efflux protein</fullName>
    </submittedName>
</protein>
<dbReference type="SUPFAM" id="SSF56954">
    <property type="entry name" value="Outer membrane efflux proteins (OEP)"/>
    <property type="match status" value="1"/>
</dbReference>
<dbReference type="KEGG" id="ise:JBKA6_1198"/>
<dbReference type="PANTHER" id="PTHR30026">
    <property type="entry name" value="OUTER MEMBRANE PROTEIN TOLC"/>
    <property type="match status" value="1"/>
</dbReference>
<feature type="coiled-coil region" evidence="8">
    <location>
        <begin position="319"/>
        <end position="350"/>
    </location>
</feature>
<dbReference type="GO" id="GO:0015562">
    <property type="term" value="F:efflux transmembrane transporter activity"/>
    <property type="evidence" value="ECO:0007669"/>
    <property type="project" value="InterPro"/>
</dbReference>
<keyword evidence="5" id="KW-0812">Transmembrane</keyword>
<evidence type="ECO:0000256" key="2">
    <source>
        <dbReference type="ARBA" id="ARBA00007613"/>
    </source>
</evidence>
<evidence type="ECO:0000256" key="6">
    <source>
        <dbReference type="ARBA" id="ARBA00023136"/>
    </source>
</evidence>
<evidence type="ECO:0000256" key="8">
    <source>
        <dbReference type="SAM" id="Coils"/>
    </source>
</evidence>
<dbReference type="InterPro" id="IPR051906">
    <property type="entry name" value="TolC-like"/>
</dbReference>
<proteinExistence type="inferred from homology"/>
<accession>A0A1J1EBA3</accession>
<dbReference type="GO" id="GO:0015288">
    <property type="term" value="F:porin activity"/>
    <property type="evidence" value="ECO:0007669"/>
    <property type="project" value="TreeGrafter"/>
</dbReference>
<dbReference type="InterPro" id="IPR003423">
    <property type="entry name" value="OMP_efflux"/>
</dbReference>
<dbReference type="EMBL" id="AP014564">
    <property type="protein sequence ID" value="BAV95211.1"/>
    <property type="molecule type" value="Genomic_DNA"/>
</dbReference>
<dbReference type="GO" id="GO:1990281">
    <property type="term" value="C:efflux pump complex"/>
    <property type="evidence" value="ECO:0007669"/>
    <property type="project" value="TreeGrafter"/>
</dbReference>
<keyword evidence="10" id="KW-1185">Reference proteome</keyword>
<reference evidence="9 10" key="1">
    <citation type="submission" date="2014-03" db="EMBL/GenBank/DDBJ databases">
        <title>complete genome sequence of Flavobacteriaceae bacterium JBKA-6.</title>
        <authorList>
            <person name="Takano T."/>
            <person name="Nakamura Y."/>
            <person name="Takuma S."/>
            <person name="Yasuike M."/>
            <person name="Matsuyama T."/>
            <person name="Sakai T."/>
            <person name="Fujiwara A."/>
            <person name="Kimoto K."/>
            <person name="Fukuda Y."/>
            <person name="Kondo H."/>
            <person name="Hirono I."/>
            <person name="Nakayasu C."/>
        </authorList>
    </citation>
    <scope>NUCLEOTIDE SEQUENCE [LARGE SCALE GENOMIC DNA]</scope>
    <source>
        <strain evidence="9 10">JBKA-6</strain>
    </source>
</reference>
<dbReference type="Gene3D" id="1.20.1600.10">
    <property type="entry name" value="Outer membrane efflux proteins (OEP)"/>
    <property type="match status" value="1"/>
</dbReference>
<evidence type="ECO:0000256" key="1">
    <source>
        <dbReference type="ARBA" id="ARBA00004442"/>
    </source>
</evidence>
<keyword evidence="3" id="KW-0813">Transport</keyword>
<organism evidence="9 10">
    <name type="scientific">Ichthyobacterium seriolicida</name>
    <dbReference type="NCBI Taxonomy" id="242600"/>
    <lineage>
        <taxon>Bacteria</taxon>
        <taxon>Pseudomonadati</taxon>
        <taxon>Bacteroidota</taxon>
        <taxon>Flavobacteriia</taxon>
        <taxon>Flavobacteriales</taxon>
        <taxon>Ichthyobacteriaceae</taxon>
        <taxon>Ichthyobacterium</taxon>
    </lineage>
</organism>
<keyword evidence="8" id="KW-0175">Coiled coil</keyword>
<dbReference type="AlphaFoldDB" id="A0A1J1EBA3"/>
<keyword evidence="7" id="KW-0998">Cell outer membrane</keyword>
<evidence type="ECO:0000313" key="10">
    <source>
        <dbReference type="Proteomes" id="UP000243197"/>
    </source>
</evidence>